<dbReference type="RefSeq" id="WP_007545451.1">
    <property type="nucleotide sequence ID" value="NZ_ABZS01000004.1"/>
</dbReference>
<comment type="caution">
    <text evidence="2">The sequence shown here is derived from an EMBL/GenBank/DDBJ whole genome shotgun (WGS) entry which is preliminary data.</text>
</comment>
<feature type="domain" description="Deacetylase PdaC" evidence="1">
    <location>
        <begin position="63"/>
        <end position="150"/>
    </location>
</feature>
<protein>
    <recommendedName>
        <fullName evidence="1">Deacetylase PdaC domain-containing protein</fullName>
    </recommendedName>
</protein>
<dbReference type="Pfam" id="PF13739">
    <property type="entry name" value="PdaC"/>
    <property type="match status" value="1"/>
</dbReference>
<accession>C4FHQ0</accession>
<evidence type="ECO:0000259" key="1">
    <source>
        <dbReference type="Pfam" id="PF13739"/>
    </source>
</evidence>
<evidence type="ECO:0000313" key="3">
    <source>
        <dbReference type="Proteomes" id="UP000005540"/>
    </source>
</evidence>
<dbReference type="EMBL" id="ABZS01000004">
    <property type="protein sequence ID" value="EEP61404.1"/>
    <property type="molecule type" value="Genomic_DNA"/>
</dbReference>
<dbReference type="AlphaFoldDB" id="C4FHQ0"/>
<name>C4FHQ0_9AQUI</name>
<reference evidence="2 3" key="1">
    <citation type="submission" date="2009-04" db="EMBL/GenBank/DDBJ databases">
        <authorList>
            <person name="Reysenbach A.-L."/>
            <person name="Heidelberg J.F."/>
            <person name="Nelson W.C."/>
        </authorList>
    </citation>
    <scope>NUCLEOTIDE SEQUENCE [LARGE SCALE GENOMIC DNA]</scope>
    <source>
        <strain evidence="2 3">SS-5</strain>
    </source>
</reference>
<organism evidence="2 3">
    <name type="scientific">Sulfurihydrogenibium yellowstonense SS-5</name>
    <dbReference type="NCBI Taxonomy" id="432331"/>
    <lineage>
        <taxon>Bacteria</taxon>
        <taxon>Pseudomonadati</taxon>
        <taxon>Aquificota</taxon>
        <taxon>Aquificia</taxon>
        <taxon>Aquificales</taxon>
        <taxon>Hydrogenothermaceae</taxon>
        <taxon>Sulfurihydrogenibium</taxon>
    </lineage>
</organism>
<gene>
    <name evidence="2" type="ORF">SULYE_0078</name>
</gene>
<dbReference type="Proteomes" id="UP000005540">
    <property type="component" value="Unassembled WGS sequence"/>
</dbReference>
<dbReference type="Gene3D" id="3.30.565.40">
    <property type="entry name" value="Fervidobacterium nodosum Rt17-B1 like"/>
    <property type="match status" value="1"/>
</dbReference>
<sequence>MFKLTKFLLPTLVLSSLLIGYQQEVNGVDLKHQQEVKRNDMNQQQVKRSDENDKVVFTFKSIKKDKDNLSIKYPVFEGEAFKDINDFINKEVKEFMNDYNEERKLAKELAKDGIPYIINFYLDIKPHIIDKEVINLKESIYVNAGGAHGWSGEYWTVFVKDENQKKYVQINLSDVMNLDKKCEKNLKQAMYKKLKKEGLYYPDFVLNEDLKKLDNFYLDKKGMVFVLNLADFGFSRYDGISLVKIPYSFPCIKKDGIIKKFLDQQGVKNGL</sequence>
<evidence type="ECO:0000313" key="2">
    <source>
        <dbReference type="EMBL" id="EEP61404.1"/>
    </source>
</evidence>
<dbReference type="InterPro" id="IPR025303">
    <property type="entry name" value="PdaC"/>
</dbReference>
<proteinExistence type="predicted"/>
<keyword evidence="3" id="KW-1185">Reference proteome</keyword>